<dbReference type="Proteomes" id="UP000616885">
    <property type="component" value="Unassembled WGS sequence"/>
</dbReference>
<evidence type="ECO:0000256" key="1">
    <source>
        <dbReference type="SAM" id="MobiDB-lite"/>
    </source>
</evidence>
<evidence type="ECO:0000313" key="3">
    <source>
        <dbReference type="Proteomes" id="UP000616885"/>
    </source>
</evidence>
<feature type="compositionally biased region" description="Basic residues" evidence="1">
    <location>
        <begin position="38"/>
        <end position="52"/>
    </location>
</feature>
<accession>A0A8H7TRB1</accession>
<feature type="region of interest" description="Disordered" evidence="1">
    <location>
        <begin position="102"/>
        <end position="123"/>
    </location>
</feature>
<reference evidence="2" key="1">
    <citation type="submission" date="2020-10" db="EMBL/GenBank/DDBJ databases">
        <title>High-Quality Genome Resource of Clonostachys rosea strain S41 by Oxford Nanopore Long-Read Sequencing.</title>
        <authorList>
            <person name="Wang H."/>
        </authorList>
    </citation>
    <scope>NUCLEOTIDE SEQUENCE</scope>
    <source>
        <strain evidence="2">S41</strain>
    </source>
</reference>
<protein>
    <submittedName>
        <fullName evidence="2">Uncharacterized protein</fullName>
    </submittedName>
</protein>
<gene>
    <name evidence="2" type="ORF">IM811_012453</name>
</gene>
<comment type="caution">
    <text evidence="2">The sequence shown here is derived from an EMBL/GenBank/DDBJ whole genome shotgun (WGS) entry which is preliminary data.</text>
</comment>
<dbReference type="EMBL" id="JADCTT010000004">
    <property type="protein sequence ID" value="KAF9753695.1"/>
    <property type="molecule type" value="Genomic_DNA"/>
</dbReference>
<name>A0A8H7TRB1_BIOOC</name>
<feature type="region of interest" description="Disordered" evidence="1">
    <location>
        <begin position="31"/>
        <end position="52"/>
    </location>
</feature>
<sequence>MGTTSDRRHHMLSRTILAVVTSPFFHDMTSIGEEDTRARRRMGRKRKHKTTRIPRPILVLSYSMHMISQRYPRPWNSGGKETLHDTIDTVCRGLSSAESPVLHAGSVKKKKTRQDSRGKVVSG</sequence>
<evidence type="ECO:0000313" key="2">
    <source>
        <dbReference type="EMBL" id="KAF9753695.1"/>
    </source>
</evidence>
<feature type="compositionally biased region" description="Basic and acidic residues" evidence="1">
    <location>
        <begin position="113"/>
        <end position="123"/>
    </location>
</feature>
<proteinExistence type="predicted"/>
<organism evidence="2 3">
    <name type="scientific">Bionectria ochroleuca</name>
    <name type="common">Gliocladium roseum</name>
    <dbReference type="NCBI Taxonomy" id="29856"/>
    <lineage>
        <taxon>Eukaryota</taxon>
        <taxon>Fungi</taxon>
        <taxon>Dikarya</taxon>
        <taxon>Ascomycota</taxon>
        <taxon>Pezizomycotina</taxon>
        <taxon>Sordariomycetes</taxon>
        <taxon>Hypocreomycetidae</taxon>
        <taxon>Hypocreales</taxon>
        <taxon>Bionectriaceae</taxon>
        <taxon>Clonostachys</taxon>
    </lineage>
</organism>
<dbReference type="AlphaFoldDB" id="A0A8H7TRB1"/>